<dbReference type="EMBL" id="JAROCE010000003">
    <property type="protein sequence ID" value="MFM2721223.1"/>
    <property type="molecule type" value="Genomic_DNA"/>
</dbReference>
<proteinExistence type="predicted"/>
<sequence>MVHRLLARMRITPARRSTFQPVSDRSAVPLMPTVVVAAAITVSVGTTGAVLPLVL</sequence>
<organism evidence="2 3">
    <name type="scientific">Microbacterium mcarthurae</name>
    <dbReference type="NCBI Taxonomy" id="3035918"/>
    <lineage>
        <taxon>Bacteria</taxon>
        <taxon>Bacillati</taxon>
        <taxon>Actinomycetota</taxon>
        <taxon>Actinomycetes</taxon>
        <taxon>Micrococcales</taxon>
        <taxon>Microbacteriaceae</taxon>
        <taxon>Microbacterium</taxon>
    </lineage>
</organism>
<evidence type="ECO:0000313" key="2">
    <source>
        <dbReference type="EMBL" id="MFM2721223.1"/>
    </source>
</evidence>
<keyword evidence="1" id="KW-1133">Transmembrane helix</keyword>
<evidence type="ECO:0000313" key="3">
    <source>
        <dbReference type="Proteomes" id="UP001630303"/>
    </source>
</evidence>
<feature type="transmembrane region" description="Helical" evidence="1">
    <location>
        <begin position="34"/>
        <end position="54"/>
    </location>
</feature>
<gene>
    <name evidence="2" type="ORF">P5G46_11970</name>
</gene>
<reference evidence="2 3" key="1">
    <citation type="submission" date="2023-03" db="EMBL/GenBank/DDBJ databases">
        <title>MT1 and MT2 Draft Genomes of Novel Species.</title>
        <authorList>
            <person name="Venkateswaran K."/>
        </authorList>
    </citation>
    <scope>NUCLEOTIDE SEQUENCE [LARGE SCALE GENOMIC DNA]</scope>
    <source>
        <strain evidence="2 3">IF8SW-P5</strain>
    </source>
</reference>
<evidence type="ECO:0000256" key="1">
    <source>
        <dbReference type="SAM" id="Phobius"/>
    </source>
</evidence>
<protein>
    <submittedName>
        <fullName evidence="2">Uncharacterized protein</fullName>
    </submittedName>
</protein>
<keyword evidence="1" id="KW-0472">Membrane</keyword>
<accession>A0ABW9GMF6</accession>
<name>A0ABW9GMF6_9MICO</name>
<dbReference type="Proteomes" id="UP001630303">
    <property type="component" value="Unassembled WGS sequence"/>
</dbReference>
<keyword evidence="3" id="KW-1185">Reference proteome</keyword>
<keyword evidence="1" id="KW-0812">Transmembrane</keyword>
<comment type="caution">
    <text evidence="2">The sequence shown here is derived from an EMBL/GenBank/DDBJ whole genome shotgun (WGS) entry which is preliminary data.</text>
</comment>
<dbReference type="RefSeq" id="WP_408905779.1">
    <property type="nucleotide sequence ID" value="NZ_JAROCE010000003.1"/>
</dbReference>